<keyword evidence="1" id="KW-0812">Transmembrane</keyword>
<name>A0A7K4NTN0_9ARCH</name>
<evidence type="ECO:0000256" key="1">
    <source>
        <dbReference type="SAM" id="Phobius"/>
    </source>
</evidence>
<evidence type="ECO:0000313" key="3">
    <source>
        <dbReference type="Proteomes" id="UP000534207"/>
    </source>
</evidence>
<organism evidence="2 3">
    <name type="scientific">Marine Group I thaumarchaeote</name>
    <dbReference type="NCBI Taxonomy" id="2511932"/>
    <lineage>
        <taxon>Archaea</taxon>
        <taxon>Nitrososphaerota</taxon>
        <taxon>Marine Group I</taxon>
    </lineage>
</organism>
<keyword evidence="1" id="KW-1133">Transmembrane helix</keyword>
<dbReference type="InterPro" id="IPR027560">
    <property type="entry name" value="PEFG-CTERM"/>
</dbReference>
<dbReference type="NCBIfam" id="TIGR04296">
    <property type="entry name" value="PEFG-CTERM"/>
    <property type="match status" value="1"/>
</dbReference>
<sequence>MNSRRHTITSLSIVLLAVTIMSVSAIGQNAYAGGAGMSLSADCSGSSCDISGTTDRSDQDATMVVTAPNGNIVTVGQLSTSGGSYSTSINVSNLDDGSYTVAVNQGSSSKYNLSVSVDVSDGSSDSSASVSNQIAASEEEAAASVASPVGGFTITAGGMEGSTTIDVSGTTDRSGDITLTVTAPNGNIVTVSQISPSGGSFATTIETGGPMWSQDGMYTIKAVQGAASSHQKTAQVEVIDGHVIPEFGVIAAMILAVAIVSIIVVTAKTKLSLVPRY</sequence>
<dbReference type="AlphaFoldDB" id="A0A7K4NTN0"/>
<dbReference type="Gene3D" id="2.60.120.380">
    <property type="match status" value="1"/>
</dbReference>
<dbReference type="EMBL" id="JACASW010000006">
    <property type="protein sequence ID" value="NWK06412.1"/>
    <property type="molecule type" value="Genomic_DNA"/>
</dbReference>
<gene>
    <name evidence="2" type="ORF">HX827_03610</name>
</gene>
<keyword evidence="1" id="KW-0472">Membrane</keyword>
<protein>
    <submittedName>
        <fullName evidence="2">PEFG-CTERM sorting domain-containing protein</fullName>
    </submittedName>
</protein>
<feature type="transmembrane region" description="Helical" evidence="1">
    <location>
        <begin position="247"/>
        <end position="267"/>
    </location>
</feature>
<accession>A0A7K4NTN0</accession>
<reference evidence="2 3" key="1">
    <citation type="journal article" date="2019" name="Environ. Microbiol.">
        <title>Genomics insights into ecotype formation of ammonia-oxidizing archaea in the deep ocean.</title>
        <authorList>
            <person name="Wang Y."/>
            <person name="Huang J.M."/>
            <person name="Cui G.J."/>
            <person name="Nunoura T."/>
            <person name="Takaki Y."/>
            <person name="Li W.L."/>
            <person name="Li J."/>
            <person name="Gao Z.M."/>
            <person name="Takai K."/>
            <person name="Zhang A.Q."/>
            <person name="Stepanauskas R."/>
        </authorList>
    </citation>
    <scope>NUCLEOTIDE SEQUENCE [LARGE SCALE GENOMIC DNA]</scope>
    <source>
        <strain evidence="2 3">G13</strain>
    </source>
</reference>
<dbReference type="Proteomes" id="UP000534207">
    <property type="component" value="Unassembled WGS sequence"/>
</dbReference>
<evidence type="ECO:0000313" key="2">
    <source>
        <dbReference type="EMBL" id="NWK06412.1"/>
    </source>
</evidence>
<comment type="caution">
    <text evidence="2">The sequence shown here is derived from an EMBL/GenBank/DDBJ whole genome shotgun (WGS) entry which is preliminary data.</text>
</comment>
<proteinExistence type="predicted"/>